<dbReference type="AlphaFoldDB" id="A0A1C3L1N0"/>
<keyword evidence="3" id="KW-0732">Signal</keyword>
<reference evidence="4 5" key="1">
    <citation type="submission" date="2016-06" db="EMBL/GenBank/DDBJ databases">
        <authorList>
            <consortium name="Pathogen Informatics"/>
        </authorList>
    </citation>
    <scope>NUCLEOTIDE SEQUENCE [LARGE SCALE GENOMIC DNA]</scope>
    <source>
        <strain evidence="4">PmlGA01</strain>
    </source>
</reference>
<feature type="transmembrane region" description="Helical" evidence="2">
    <location>
        <begin position="731"/>
        <end position="750"/>
    </location>
</feature>
<feature type="transmembrane region" description="Helical" evidence="2">
    <location>
        <begin position="802"/>
        <end position="820"/>
    </location>
</feature>
<accession>A0A1C3L1N0</accession>
<feature type="transmembrane region" description="Helical" evidence="2">
    <location>
        <begin position="840"/>
        <end position="857"/>
    </location>
</feature>
<feature type="transmembrane region" description="Helical" evidence="2">
    <location>
        <begin position="756"/>
        <end position="781"/>
    </location>
</feature>
<dbReference type="VEuPathDB" id="PlasmoDB:PmUG01_12070700"/>
<feature type="transmembrane region" description="Helical" evidence="2">
    <location>
        <begin position="864"/>
        <end position="883"/>
    </location>
</feature>
<organism evidence="4 5">
    <name type="scientific">Plasmodium malariae</name>
    <dbReference type="NCBI Taxonomy" id="5858"/>
    <lineage>
        <taxon>Eukaryota</taxon>
        <taxon>Sar</taxon>
        <taxon>Alveolata</taxon>
        <taxon>Apicomplexa</taxon>
        <taxon>Aconoidasida</taxon>
        <taxon>Haemosporida</taxon>
        <taxon>Plasmodiidae</taxon>
        <taxon>Plasmodium</taxon>
        <taxon>Plasmodium (Plasmodium)</taxon>
    </lineage>
</organism>
<proteinExistence type="predicted"/>
<protein>
    <recommendedName>
        <fullName evidence="6">Serpentine receptor</fullName>
    </recommendedName>
</protein>
<dbReference type="PANTHER" id="PTHR36329">
    <property type="entry name" value="TRANSMEMBRANE PROTEIN"/>
    <property type="match status" value="1"/>
</dbReference>
<keyword evidence="2" id="KW-1133">Transmembrane helix</keyword>
<dbReference type="EMBL" id="LT594500">
    <property type="protein sequence ID" value="SBT80469.1"/>
    <property type="molecule type" value="Genomic_DNA"/>
</dbReference>
<name>A0A1C3L1N0_PLAMA</name>
<feature type="region of interest" description="Disordered" evidence="1">
    <location>
        <begin position="146"/>
        <end position="183"/>
    </location>
</feature>
<evidence type="ECO:0000313" key="4">
    <source>
        <dbReference type="EMBL" id="SBT80469.1"/>
    </source>
</evidence>
<evidence type="ECO:0000256" key="2">
    <source>
        <dbReference type="SAM" id="Phobius"/>
    </source>
</evidence>
<keyword evidence="2" id="KW-0472">Membrane</keyword>
<gene>
    <name evidence="4" type="primary">PmlGA01_120063500</name>
    <name evidence="4" type="ORF">PMLGA01_120063500</name>
</gene>
<feature type="transmembrane region" description="Helical" evidence="2">
    <location>
        <begin position="624"/>
        <end position="644"/>
    </location>
</feature>
<evidence type="ECO:0000256" key="3">
    <source>
        <dbReference type="SAM" id="SignalP"/>
    </source>
</evidence>
<feature type="signal peptide" evidence="3">
    <location>
        <begin position="1"/>
        <end position="19"/>
    </location>
</feature>
<evidence type="ECO:0000256" key="1">
    <source>
        <dbReference type="SAM" id="MobiDB-lite"/>
    </source>
</evidence>
<feature type="chain" id="PRO_5008678277" description="Serpentine receptor" evidence="3">
    <location>
        <begin position="20"/>
        <end position="939"/>
    </location>
</feature>
<feature type="compositionally biased region" description="Low complexity" evidence="1">
    <location>
        <begin position="147"/>
        <end position="172"/>
    </location>
</feature>
<feature type="region of interest" description="Disordered" evidence="1">
    <location>
        <begin position="326"/>
        <end position="359"/>
    </location>
</feature>
<sequence>MKVVLLSLLLLQHIRTCHQTIFVLFFNSLLNVKFSNILPFGVTEKDCSHASSNLQFDENFVYKENGCIELFNSIKKGKTEREKKEERKKKKKSFELIFYYIPTYKDQVLNAGNCASNMGIKYPDIKIKENNIEKLASLSDIIPYSTSNNNSNNHSNNNSNKHNSNKHNSNYSNDKKKGVSDVSHVSPNKKALLIFDNLKKQMTYVIISYCFAKEQTVYPVNIAEYNAYLKGVLYTHSYMKQGYTIYQSGINEYYNREEYLKDGMDIYFLSTNKLEKKEDMCYYNYYDDFVDPFKNAFLRRCKTENGNTFEKNIFFKNANERIKNFFTNEERKKGEKEQFPNGRNDTEKKDQVKEVEKEKQVESVKEAGMDVEVQKAKEIGYFYHMHSNYFSKSAERNSNSGSSTTPYDKNTNVRTKWNDVGKYIYLTYLKGVHILNFYTFPIFSVYTNLFYKNKAIPPEQMYEDTFIYEQSNVNCKIEVGTNCSCKNNEHGANNIEDSSSIHSATPPVCNSNNSFIYNLVEKNNINSFRHVDVQNNKSIYYYYFINYNNKSYLFEVNTNSQFSGDIFMNGGEILYRFISESEKELLNNRRKYVKDGNTFTIYIDEMSTNNIYKENCRKFNTIKWALILFFIPAWLIINVVYLILVQNIWRQIFNPLHRFLISPSLIRLSSYIMLLMFCIMQCPYRNSRCVEYFILGYMALNTMFNTIFFGNLLLISKGYMITRGNFNKRESLYLTLIISFIYILTSFSHLNIMNEALILICLHTILFLLLVTNILSIIKFLKLKLSFVRNFGLREWEQSIHIKLSMYKVYLCLIIFFFSFERILQILKVLFNFLSANITLIEYTIELITWCSVLYIFRYRGDILYFSLLYDNITFNIIPLYIVKNAPMDHICDKERNKAFDDFKFPIFILNPLEYSEQNFLSRMAIGWPIYSHYEKKCI</sequence>
<evidence type="ECO:0008006" key="6">
    <source>
        <dbReference type="Google" id="ProtNLM"/>
    </source>
</evidence>
<dbReference type="Proteomes" id="UP000219799">
    <property type="component" value="Chromosome 12"/>
</dbReference>
<feature type="transmembrane region" description="Helical" evidence="2">
    <location>
        <begin position="665"/>
        <end position="686"/>
    </location>
</feature>
<feature type="transmembrane region" description="Helical" evidence="2">
    <location>
        <begin position="692"/>
        <end position="715"/>
    </location>
</feature>
<keyword evidence="2" id="KW-0812">Transmembrane</keyword>
<evidence type="ECO:0000313" key="5">
    <source>
        <dbReference type="Proteomes" id="UP000219799"/>
    </source>
</evidence>
<dbReference type="PANTHER" id="PTHR36329:SF1">
    <property type="entry name" value="TRANSMEMBRANE PROTEIN"/>
    <property type="match status" value="1"/>
</dbReference>